<dbReference type="Proteomes" id="UP000001936">
    <property type="component" value="Plasmid p42c"/>
</dbReference>
<feature type="compositionally biased region" description="Basic and acidic residues" evidence="6">
    <location>
        <begin position="186"/>
        <end position="197"/>
    </location>
</feature>
<keyword evidence="8" id="KW-0614">Plasmid</keyword>
<keyword evidence="5 7" id="KW-0472">Membrane</keyword>
<feature type="compositionally biased region" description="Basic residues" evidence="6">
    <location>
        <begin position="213"/>
        <end position="238"/>
    </location>
</feature>
<feature type="transmembrane region" description="Helical" evidence="7">
    <location>
        <begin position="449"/>
        <end position="469"/>
    </location>
</feature>
<evidence type="ECO:0000256" key="6">
    <source>
        <dbReference type="SAM" id="MobiDB-lite"/>
    </source>
</evidence>
<evidence type="ECO:0000256" key="7">
    <source>
        <dbReference type="SAM" id="Phobius"/>
    </source>
</evidence>
<keyword evidence="4 7" id="KW-1133">Transmembrane helix</keyword>
<evidence type="ECO:0000256" key="2">
    <source>
        <dbReference type="ARBA" id="ARBA00022475"/>
    </source>
</evidence>
<gene>
    <name evidence="8" type="ordered locus">RHE_PC00173</name>
</gene>
<evidence type="ECO:0000313" key="8">
    <source>
        <dbReference type="EMBL" id="ABC93379.1"/>
    </source>
</evidence>
<dbReference type="CDD" id="cd06579">
    <property type="entry name" value="TM_PBP1_transp_AraH_like"/>
    <property type="match status" value="1"/>
</dbReference>
<dbReference type="AlphaFoldDB" id="Q2K1L7"/>
<feature type="transmembrane region" description="Helical" evidence="7">
    <location>
        <begin position="727"/>
        <end position="744"/>
    </location>
</feature>
<organism evidence="8 9">
    <name type="scientific">Rhizobium etli (strain ATCC 51251 / DSM 11541 / JCM 21823 / NBRC 15573 / CFN 42)</name>
    <dbReference type="NCBI Taxonomy" id="347834"/>
    <lineage>
        <taxon>Bacteria</taxon>
        <taxon>Pseudomonadati</taxon>
        <taxon>Pseudomonadota</taxon>
        <taxon>Alphaproteobacteria</taxon>
        <taxon>Hyphomicrobiales</taxon>
        <taxon>Rhizobiaceae</taxon>
        <taxon>Rhizobium/Agrobacterium group</taxon>
        <taxon>Rhizobium</taxon>
    </lineage>
</organism>
<evidence type="ECO:0000313" key="9">
    <source>
        <dbReference type="Proteomes" id="UP000001936"/>
    </source>
</evidence>
<dbReference type="HOGENOM" id="CLU_371261_0_0_5"/>
<feature type="transmembrane region" description="Helical" evidence="7">
    <location>
        <begin position="679"/>
        <end position="696"/>
    </location>
</feature>
<reference evidence="8 9" key="1">
    <citation type="journal article" date="2006" name="Proc. Natl. Acad. Sci. U.S.A.">
        <title>The partitioned Rhizobium etli genome: genetic and metabolic redundancy in seven interacting replicons.</title>
        <authorList>
            <person name="Gonzalez V."/>
            <person name="Santamaria R.I."/>
            <person name="Bustos P."/>
            <person name="Hernandez-Gonzalez I."/>
            <person name="Medrano-Soto A."/>
            <person name="Moreno-Hagelsieb G."/>
            <person name="Janga S.C."/>
            <person name="Ramirez M.A."/>
            <person name="Jimenez-Jacinto V."/>
            <person name="Collado-Vides J."/>
            <person name="Davila G."/>
        </authorList>
    </citation>
    <scope>NUCLEOTIDE SEQUENCE [LARGE SCALE GENOMIC DNA]</scope>
    <source>
        <strain evidence="9">ATCC 51251 / DSM 11541 / JCM 21823 / NBRC 15573 / CFN 42</strain>
    </source>
</reference>
<feature type="transmembrane region" description="Helical" evidence="7">
    <location>
        <begin position="596"/>
        <end position="616"/>
    </location>
</feature>
<feature type="transmembrane region" description="Helical" evidence="7">
    <location>
        <begin position="703"/>
        <end position="721"/>
    </location>
</feature>
<dbReference type="GO" id="GO:0005886">
    <property type="term" value="C:plasma membrane"/>
    <property type="evidence" value="ECO:0007669"/>
    <property type="project" value="UniProtKB-SubCell"/>
</dbReference>
<protein>
    <submittedName>
        <fullName evidence="8">Probable sugar ABC transporter, permease protein</fullName>
    </submittedName>
</protein>
<keyword evidence="3 7" id="KW-0812">Transmembrane</keyword>
<feature type="compositionally biased region" description="Basic residues" evidence="6">
    <location>
        <begin position="306"/>
        <end position="325"/>
    </location>
</feature>
<dbReference type="GO" id="GO:0022857">
    <property type="term" value="F:transmembrane transporter activity"/>
    <property type="evidence" value="ECO:0007669"/>
    <property type="project" value="InterPro"/>
</dbReference>
<feature type="transmembrane region" description="Helical" evidence="7">
    <location>
        <begin position="475"/>
        <end position="496"/>
    </location>
</feature>
<sequence>MIRPARYRRFPAATSRRWRLPNGCHSILPFCCLTIPPAASTSRPSGKSISCSAPSPPKGGSSSLPAPIRRNSCISAIVSWFCAKAASRRCCRRMTSAKERSSVRPWASPPRRRERRHEHQFLIPTLSLDPDAPQSRPLRPLSCRRGLSHPLCDALPGHPFDRRLLEIHAELVPARTRHHGPGAAHAEWRHHAGDRSARQPRRGHRRDDDGRGARRVGRHSRGRRRRPCGRRRHRRHRHLSEASCDHRHARRLLHHQRCRTHSAAAAGWHRSRLAVDGAGRPHGRCLSDARGDPGALESLPGDAARSRHLCGRRQPGRGVPFRRSRRTGEGRGFRALRSAGCADRPLRRRADRLRRSCHRHALHAKLDRCRRARRRRLPRRQGHDARCDLRQPAALGHDQRHVLPRLPAGGAICCSRLDHRRRGCRSGTSRRVEGKTLNIVRSAFRNPPLLTFLLVALVWIVASFTLRGFGAYGHLRYLLELAAVIGIVAAGQTLVILMGGIDLSVGAVITVTAILLPLISPAWDPTGLAGIAAALAIATGIGLMNGAGATYLRVPPIIMTLAMATFLQGLLIIVAGGSAVTVSNPAVIMLGQARPLGIPSGIILWVAVAVVVLLLVHRMPIGARFLALGANPLAARLSGVSVTRNTVIAHTLSGFFAGLTGILVLGMNRQGYVGIGDPYLLTSIAAVVLGGTSILGGRGTYAGTIPGAILLVTATALITVVNASPGWRSIMFGTLILALLLVSGREARR</sequence>
<comment type="subcellular location">
    <subcellularLocation>
        <location evidence="1">Cell membrane</location>
        <topology evidence="1">Multi-pass membrane protein</topology>
    </subcellularLocation>
</comment>
<dbReference type="eggNOG" id="COG1172">
    <property type="taxonomic scope" value="Bacteria"/>
</dbReference>
<feature type="transmembrane region" description="Helical" evidence="7">
    <location>
        <begin position="526"/>
        <end position="545"/>
    </location>
</feature>
<dbReference type="EMBL" id="CP000136">
    <property type="protein sequence ID" value="ABC93379.1"/>
    <property type="molecule type" value="Genomic_DNA"/>
</dbReference>
<dbReference type="PANTHER" id="PTHR32196:SF63">
    <property type="entry name" value="INNER MEMBRANE ABC TRANSPORTER PERMEASE PROTEIN YJFF"/>
    <property type="match status" value="1"/>
</dbReference>
<feature type="transmembrane region" description="Helical" evidence="7">
    <location>
        <begin position="557"/>
        <end position="576"/>
    </location>
</feature>
<evidence type="ECO:0000256" key="5">
    <source>
        <dbReference type="ARBA" id="ARBA00023136"/>
    </source>
</evidence>
<dbReference type="InterPro" id="IPR001851">
    <property type="entry name" value="ABC_transp_permease"/>
</dbReference>
<evidence type="ECO:0000256" key="3">
    <source>
        <dbReference type="ARBA" id="ARBA00022692"/>
    </source>
</evidence>
<feature type="region of interest" description="Disordered" evidence="6">
    <location>
        <begin position="44"/>
        <end position="65"/>
    </location>
</feature>
<accession>Q2K1L7</accession>
<keyword evidence="2" id="KW-1003">Cell membrane</keyword>
<evidence type="ECO:0000256" key="1">
    <source>
        <dbReference type="ARBA" id="ARBA00004651"/>
    </source>
</evidence>
<geneLocation type="plasmid" evidence="8 9">
    <name>p42c</name>
</geneLocation>
<dbReference type="KEGG" id="ret:RHE_PC00173"/>
<proteinExistence type="predicted"/>
<dbReference type="Pfam" id="PF02653">
    <property type="entry name" value="BPD_transp_2"/>
    <property type="match status" value="1"/>
</dbReference>
<feature type="region of interest" description="Disordered" evidence="6">
    <location>
        <begin position="177"/>
        <end position="242"/>
    </location>
</feature>
<name>Q2K1L7_RHIEC</name>
<feature type="transmembrane region" description="Helical" evidence="7">
    <location>
        <begin position="647"/>
        <end position="667"/>
    </location>
</feature>
<evidence type="ECO:0000256" key="4">
    <source>
        <dbReference type="ARBA" id="ARBA00022989"/>
    </source>
</evidence>
<feature type="region of interest" description="Disordered" evidence="6">
    <location>
        <begin position="287"/>
        <end position="329"/>
    </location>
</feature>
<keyword evidence="9" id="KW-1185">Reference proteome</keyword>
<dbReference type="PANTHER" id="PTHR32196">
    <property type="entry name" value="ABC TRANSPORTER PERMEASE PROTEIN YPHD-RELATED-RELATED"/>
    <property type="match status" value="1"/>
</dbReference>